<protein>
    <recommendedName>
        <fullName evidence="8">Cytosine-specific methyltransferase</fullName>
        <ecNumber evidence="8">2.1.1.37</ecNumber>
    </recommendedName>
</protein>
<evidence type="ECO:0000313" key="9">
    <source>
        <dbReference type="EMBL" id="MDR7379697.1"/>
    </source>
</evidence>
<gene>
    <name evidence="9" type="ORF">J2X19_004393</name>
</gene>
<dbReference type="PANTHER" id="PTHR10629">
    <property type="entry name" value="CYTOSINE-SPECIFIC METHYLTRANSFERASE"/>
    <property type="match status" value="1"/>
</dbReference>
<comment type="catalytic activity">
    <reaction evidence="5 8">
        <text>a 2'-deoxycytidine in DNA + S-adenosyl-L-methionine = a 5-methyl-2'-deoxycytidine in DNA + S-adenosyl-L-homocysteine + H(+)</text>
        <dbReference type="Rhea" id="RHEA:13681"/>
        <dbReference type="Rhea" id="RHEA-COMP:11369"/>
        <dbReference type="Rhea" id="RHEA-COMP:11370"/>
        <dbReference type="ChEBI" id="CHEBI:15378"/>
        <dbReference type="ChEBI" id="CHEBI:57856"/>
        <dbReference type="ChEBI" id="CHEBI:59789"/>
        <dbReference type="ChEBI" id="CHEBI:85452"/>
        <dbReference type="ChEBI" id="CHEBI:85454"/>
        <dbReference type="EC" id="2.1.1.37"/>
    </reaction>
</comment>
<dbReference type="GO" id="GO:0032259">
    <property type="term" value="P:methylation"/>
    <property type="evidence" value="ECO:0007669"/>
    <property type="project" value="UniProtKB-KW"/>
</dbReference>
<dbReference type="Pfam" id="PF00145">
    <property type="entry name" value="DNA_methylase"/>
    <property type="match status" value="1"/>
</dbReference>
<sequence length="354" mass="39741">MTKKKYTAIDLFCGAGGLTLGLKKAGFKVIAGVEINQNAAKTYKKNHPRVKLYIEDIRKISVSDVLRDLNLKPGDLDLLAGCPPCQGFSSQRTRNKTISIKDDRNNLIFDFLRFVELALPKTIMLENVPALAKDWRVDVLRKKLALLGYKVDAQFAQVKDASDYGVPQRRKRLLIKVSRMGSIPDPVSIEPKRTVRSAIAHLPIPGFSGDELHDLAENRSDKVKKIISLVPKNGGSRSEIPMDFWLDCHKRNLGGYLDVYGRMSWDKVAPTITGGCHNPSKGRFIHPDQDRAITLREAALLQTFPEKYKFLIKIGKDAIGLMIGNALPPEFIRQHAEQYFNHLKENSLESVAQI</sequence>
<dbReference type="EMBL" id="JAVDXT010000005">
    <property type="protein sequence ID" value="MDR7379697.1"/>
    <property type="molecule type" value="Genomic_DNA"/>
</dbReference>
<evidence type="ECO:0000256" key="3">
    <source>
        <dbReference type="ARBA" id="ARBA00022691"/>
    </source>
</evidence>
<comment type="caution">
    <text evidence="9">The sequence shown here is derived from an EMBL/GenBank/DDBJ whole genome shotgun (WGS) entry which is preliminary data.</text>
</comment>
<evidence type="ECO:0000256" key="2">
    <source>
        <dbReference type="ARBA" id="ARBA00022679"/>
    </source>
</evidence>
<comment type="similarity">
    <text evidence="6 7">Belongs to the class I-like SAM-binding methyltransferase superfamily. C5-methyltransferase family.</text>
</comment>
<dbReference type="PROSITE" id="PS51679">
    <property type="entry name" value="SAM_MT_C5"/>
    <property type="match status" value="1"/>
</dbReference>
<dbReference type="InterPro" id="IPR050390">
    <property type="entry name" value="C5-Methyltransferase"/>
</dbReference>
<evidence type="ECO:0000256" key="8">
    <source>
        <dbReference type="RuleBase" id="RU000417"/>
    </source>
</evidence>
<evidence type="ECO:0000256" key="4">
    <source>
        <dbReference type="ARBA" id="ARBA00022747"/>
    </source>
</evidence>
<dbReference type="PRINTS" id="PR00105">
    <property type="entry name" value="C5METTRFRASE"/>
</dbReference>
<reference evidence="9 10" key="1">
    <citation type="submission" date="2023-07" db="EMBL/GenBank/DDBJ databases">
        <title>Sorghum-associated microbial communities from plants grown in Nebraska, USA.</title>
        <authorList>
            <person name="Schachtman D."/>
        </authorList>
    </citation>
    <scope>NUCLEOTIDE SEQUENCE [LARGE SCALE GENOMIC DNA]</scope>
    <source>
        <strain evidence="9 10">BE313</strain>
    </source>
</reference>
<dbReference type="EC" id="2.1.1.37" evidence="8"/>
<name>A0ABU2CES4_9BURK</name>
<dbReference type="RefSeq" id="WP_310376514.1">
    <property type="nucleotide sequence ID" value="NZ_JAVDXT010000005.1"/>
</dbReference>
<dbReference type="NCBIfam" id="TIGR00675">
    <property type="entry name" value="dcm"/>
    <property type="match status" value="1"/>
</dbReference>
<organism evidence="9 10">
    <name type="scientific">Rhodoferax ferrireducens</name>
    <dbReference type="NCBI Taxonomy" id="192843"/>
    <lineage>
        <taxon>Bacteria</taxon>
        <taxon>Pseudomonadati</taxon>
        <taxon>Pseudomonadota</taxon>
        <taxon>Betaproteobacteria</taxon>
        <taxon>Burkholderiales</taxon>
        <taxon>Comamonadaceae</taxon>
        <taxon>Rhodoferax</taxon>
    </lineage>
</organism>
<dbReference type="Gene3D" id="3.90.120.10">
    <property type="entry name" value="DNA Methylase, subunit A, domain 2"/>
    <property type="match status" value="1"/>
</dbReference>
<accession>A0ABU2CES4</accession>
<dbReference type="GO" id="GO:0003886">
    <property type="term" value="F:DNA (cytosine-5-)-methyltransferase activity"/>
    <property type="evidence" value="ECO:0007669"/>
    <property type="project" value="UniProtKB-EC"/>
</dbReference>
<dbReference type="SUPFAM" id="SSF53335">
    <property type="entry name" value="S-adenosyl-L-methionine-dependent methyltransferases"/>
    <property type="match status" value="1"/>
</dbReference>
<keyword evidence="10" id="KW-1185">Reference proteome</keyword>
<evidence type="ECO:0000256" key="1">
    <source>
        <dbReference type="ARBA" id="ARBA00022603"/>
    </source>
</evidence>
<dbReference type="PROSITE" id="PS00094">
    <property type="entry name" value="C5_MTASE_1"/>
    <property type="match status" value="1"/>
</dbReference>
<proteinExistence type="inferred from homology"/>
<evidence type="ECO:0000256" key="7">
    <source>
        <dbReference type="RuleBase" id="RU000416"/>
    </source>
</evidence>
<dbReference type="Gene3D" id="3.40.50.150">
    <property type="entry name" value="Vaccinia Virus protein VP39"/>
    <property type="match status" value="1"/>
</dbReference>
<dbReference type="Proteomes" id="UP001180487">
    <property type="component" value="Unassembled WGS sequence"/>
</dbReference>
<feature type="active site" evidence="6">
    <location>
        <position position="85"/>
    </location>
</feature>
<dbReference type="InterPro" id="IPR018117">
    <property type="entry name" value="C5_DNA_meth_AS"/>
</dbReference>
<keyword evidence="1 6" id="KW-0489">Methyltransferase</keyword>
<dbReference type="InterPro" id="IPR001525">
    <property type="entry name" value="C5_MeTfrase"/>
</dbReference>
<keyword evidence="2 6" id="KW-0808">Transferase</keyword>
<dbReference type="PANTHER" id="PTHR10629:SF52">
    <property type="entry name" value="DNA (CYTOSINE-5)-METHYLTRANSFERASE 1"/>
    <property type="match status" value="1"/>
</dbReference>
<dbReference type="InterPro" id="IPR029063">
    <property type="entry name" value="SAM-dependent_MTases_sf"/>
</dbReference>
<evidence type="ECO:0000313" key="10">
    <source>
        <dbReference type="Proteomes" id="UP001180487"/>
    </source>
</evidence>
<evidence type="ECO:0000256" key="5">
    <source>
        <dbReference type="ARBA" id="ARBA00047422"/>
    </source>
</evidence>
<keyword evidence="4" id="KW-0680">Restriction system</keyword>
<evidence type="ECO:0000256" key="6">
    <source>
        <dbReference type="PROSITE-ProRule" id="PRU01016"/>
    </source>
</evidence>
<keyword evidence="3 6" id="KW-0949">S-adenosyl-L-methionine</keyword>